<comment type="caution">
    <text evidence="1">The sequence shown here is derived from an EMBL/GenBank/DDBJ whole genome shotgun (WGS) entry which is preliminary data.</text>
</comment>
<evidence type="ECO:0000313" key="1">
    <source>
        <dbReference type="EMBL" id="MBH5391893.1"/>
    </source>
</evidence>
<evidence type="ECO:0000313" key="2">
    <source>
        <dbReference type="Proteomes" id="UP001194539"/>
    </source>
</evidence>
<protein>
    <submittedName>
        <fullName evidence="1">Uncharacterized protein</fullName>
    </submittedName>
</protein>
<dbReference type="Proteomes" id="UP001194539">
    <property type="component" value="Unassembled WGS sequence"/>
</dbReference>
<keyword evidence="2" id="KW-1185">Reference proteome</keyword>
<reference evidence="1 2" key="1">
    <citation type="submission" date="2020-07" db="EMBL/GenBank/DDBJ databases">
        <title>Bradyrhizobium diversity isolated from nodules of indigenous legumes of Western Australia.</title>
        <authorList>
            <person name="Klepa M.S."/>
        </authorList>
    </citation>
    <scope>NUCLEOTIDE SEQUENCE [LARGE SCALE GENOMIC DNA]</scope>
    <source>
        <strain evidence="1 2">CNPSo 4019</strain>
    </source>
</reference>
<dbReference type="RefSeq" id="WP_197969479.1">
    <property type="nucleotide sequence ID" value="NZ_JACEGD010000062.1"/>
</dbReference>
<proteinExistence type="predicted"/>
<gene>
    <name evidence="1" type="ORF">H1B27_37380</name>
</gene>
<dbReference type="EMBL" id="JACEGD010000062">
    <property type="protein sequence ID" value="MBH5391893.1"/>
    <property type="molecule type" value="Genomic_DNA"/>
</dbReference>
<accession>A0ABS0PFD0</accession>
<organism evidence="1 2">
    <name type="scientific">Bradyrhizobium diversitatis</name>
    <dbReference type="NCBI Taxonomy" id="2755406"/>
    <lineage>
        <taxon>Bacteria</taxon>
        <taxon>Pseudomonadati</taxon>
        <taxon>Pseudomonadota</taxon>
        <taxon>Alphaproteobacteria</taxon>
        <taxon>Hyphomicrobiales</taxon>
        <taxon>Nitrobacteraceae</taxon>
        <taxon>Bradyrhizobium</taxon>
    </lineage>
</organism>
<sequence>MIRYETTRVDVEVDAPSGGLLLLNDVWHPWWRAMVDGESSDILRGNFIFSGVALRPGHHTVSLTFHPYAGALAELQGQFRHTH</sequence>
<name>A0ABS0PFD0_9BRAD</name>